<organism evidence="4 5">
    <name type="scientific">Symbiodinium necroappetens</name>
    <dbReference type="NCBI Taxonomy" id="1628268"/>
    <lineage>
        <taxon>Eukaryota</taxon>
        <taxon>Sar</taxon>
        <taxon>Alveolata</taxon>
        <taxon>Dinophyceae</taxon>
        <taxon>Suessiales</taxon>
        <taxon>Symbiodiniaceae</taxon>
        <taxon>Symbiodinium</taxon>
    </lineage>
</organism>
<keyword evidence="2" id="KW-0472">Membrane</keyword>
<reference evidence="4" key="1">
    <citation type="submission" date="2021-02" db="EMBL/GenBank/DDBJ databases">
        <authorList>
            <person name="Dougan E. K."/>
            <person name="Rhodes N."/>
            <person name="Thang M."/>
            <person name="Chan C."/>
        </authorList>
    </citation>
    <scope>NUCLEOTIDE SEQUENCE</scope>
</reference>
<gene>
    <name evidence="4" type="primary">CPO</name>
    <name evidence="4" type="ORF">SNEC2469_LOCUS25423</name>
</gene>
<dbReference type="PANTHER" id="PTHR34599">
    <property type="entry name" value="PEROXIDASE-RELATED"/>
    <property type="match status" value="1"/>
</dbReference>
<dbReference type="InterPro" id="IPR052559">
    <property type="entry name" value="V-haloperoxidase"/>
</dbReference>
<dbReference type="SUPFAM" id="SSF53335">
    <property type="entry name" value="S-adenosyl-L-methionine-dependent methyltransferases"/>
    <property type="match status" value="1"/>
</dbReference>
<dbReference type="PANTHER" id="PTHR34599:SF1">
    <property type="entry name" value="PHOSPHATIDIC ACID PHOSPHATASE TYPE 2_HALOPEROXIDASE DOMAIN-CONTAINING PROTEIN"/>
    <property type="match status" value="1"/>
</dbReference>
<keyword evidence="5" id="KW-1185">Reference proteome</keyword>
<feature type="non-terminal residue" evidence="4">
    <location>
        <position position="1"/>
    </location>
</feature>
<proteinExistence type="predicted"/>
<dbReference type="Gene3D" id="3.40.50.150">
    <property type="entry name" value="Vaccinia Virus protein VP39"/>
    <property type="match status" value="1"/>
</dbReference>
<dbReference type="InterPro" id="IPR056101">
    <property type="entry name" value="DUF7684"/>
</dbReference>
<dbReference type="SUPFAM" id="SSF48317">
    <property type="entry name" value="Acid phosphatase/Vanadium-dependent haloperoxidase"/>
    <property type="match status" value="1"/>
</dbReference>
<dbReference type="EMBL" id="CAJNJA010050141">
    <property type="protein sequence ID" value="CAE7840085.1"/>
    <property type="molecule type" value="Genomic_DNA"/>
</dbReference>
<dbReference type="Pfam" id="PF24733">
    <property type="entry name" value="DUF7684"/>
    <property type="match status" value="1"/>
</dbReference>
<accession>A0A812ZTL1</accession>
<evidence type="ECO:0000256" key="1">
    <source>
        <dbReference type="SAM" id="MobiDB-lite"/>
    </source>
</evidence>
<dbReference type="Gene3D" id="1.10.606.20">
    <property type="match status" value="1"/>
</dbReference>
<dbReference type="InterPro" id="IPR036938">
    <property type="entry name" value="PAP2/HPO_sf"/>
</dbReference>
<evidence type="ECO:0000313" key="4">
    <source>
        <dbReference type="EMBL" id="CAE7840085.1"/>
    </source>
</evidence>
<evidence type="ECO:0000256" key="2">
    <source>
        <dbReference type="SAM" id="Phobius"/>
    </source>
</evidence>
<keyword evidence="2" id="KW-1133">Transmembrane helix</keyword>
<feature type="region of interest" description="Disordered" evidence="1">
    <location>
        <begin position="1"/>
        <end position="20"/>
    </location>
</feature>
<dbReference type="InterPro" id="IPR029063">
    <property type="entry name" value="SAM-dependent_MTases_sf"/>
</dbReference>
<protein>
    <submittedName>
        <fullName evidence="4">CPO protein</fullName>
    </submittedName>
</protein>
<comment type="caution">
    <text evidence="4">The sequence shown here is derived from an EMBL/GenBank/DDBJ whole genome shotgun (WGS) entry which is preliminary data.</text>
</comment>
<dbReference type="OrthoDB" id="9997027at2759"/>
<name>A0A812ZTL1_9DINO</name>
<dbReference type="CDD" id="cd03398">
    <property type="entry name" value="PAP2_haloperoxidase"/>
    <property type="match status" value="1"/>
</dbReference>
<evidence type="ECO:0000259" key="3">
    <source>
        <dbReference type="Pfam" id="PF24733"/>
    </source>
</evidence>
<feature type="domain" description="DUF7684" evidence="3">
    <location>
        <begin position="291"/>
        <end position="365"/>
    </location>
</feature>
<sequence>AGASGGRMSDRAPDGQLARVSTDPYDGRRYWYLGADRFENVDAAFPEFGAFFAVMIFCEAGKKDYRAISDLAARLTRRGASTVHCWGPGCEQVHDLFDDVYVVDEIGVLEQDGIERPRSYVFLQHTYWHTERSLREASNWFLELTRPWEAADHTHSESPEWHCLDWLVIVVGDHDEWKDEVWGYLLDPESTEEEPTPDEIQRRRQILKHAEWLERRESSPDALVAPDRAPDNQLTLVPNAFSDTSRYWYLAADQLDDVDALLEGLGSPFILFLACETEEMDFDTLKAQITPVLRRGCSSVCCWGPSCQRNETAFDFASIELDEAGTEHPDKVLMTTAHADDSLADAFWFFHMCTRPLEADRLVVIVGDHDDWKDEIWGYLADPRSSFADEDAPEAAPEPTTLETIRAEADAYAEHCETPLARDFLASAQDLPAITEPRVVFYNREAGAAMTAEEYERASEAEREGFERTEVGERYYYLTRFGTPVAYARGLEIVSPFLDGSVDGKRVFDFGHGGIGQLRMLASLGADVVGCDISTLNGAVYAGDLGEVGRAEIAGEGENGSVDLLVGRFPAEKDIIERAGAGYDLVMSKNTLKLGYIHPEREADPRTVIDLGATDEEFLDAVHAMLNEGGVFLIYNLYPKPSAPDEPYRTWADGRCPFARELCEAQGFDVLIYNRDDTDAAHAMGKSFGWEDTYDFETDLFGMVTVLRKRRAIRLTPPFSEIDSFQSSAHGEKGRGSESSAALGWSRCALGASAVLFLAGAPASADTVIDWNLMLRDATRAQTGVAAAPGPVARAGAMLHAAIFDAVNAVDRTHTSAMVDIKAAPGTDKFAAAAAAGHATLSTLYGSNAGLQAQFDAMFASQMASIPAGPGRDAGVALGQSIASSVISGRAGDGHDAPFSYTESPAPGQWRSNYAPGAPAWGPQWGDVTPWVLNSGDQFRPGPPPSLTSQEYTDAWNEVYHKGRATGSTRTADETEVAWFWGNDRDGTMKPPGHVNRIAEIVANDRLAGLSESERLSQSARLFALVNVGMLDASVAAWDSKYNTDNDFWRPIAGIREADTDGNINTISDPTWEPLSHIGVGGDPFSPPFPAYVSGHATFAAVGSSLIAQFFGTDEISFVLDTDDVDANGAVRSFDRLSDAAWENALSRVFLGVHWRFDAVAGNELGYDVGEYFFENFLVEIPAPGVPFAFAAIGAFGFTRRRRG</sequence>
<evidence type="ECO:0000313" key="5">
    <source>
        <dbReference type="Proteomes" id="UP000601435"/>
    </source>
</evidence>
<dbReference type="Proteomes" id="UP000601435">
    <property type="component" value="Unassembled WGS sequence"/>
</dbReference>
<keyword evidence="2" id="KW-0812">Transmembrane</keyword>
<feature type="transmembrane region" description="Helical" evidence="2">
    <location>
        <begin position="1181"/>
        <end position="1199"/>
    </location>
</feature>
<dbReference type="AlphaFoldDB" id="A0A812ZTL1"/>